<evidence type="ECO:0000256" key="1">
    <source>
        <dbReference type="SAM" id="Phobius"/>
    </source>
</evidence>
<gene>
    <name evidence="2" type="ORF">ACFFLI_08270</name>
</gene>
<dbReference type="Pfam" id="PF07009">
    <property type="entry name" value="NusG_II"/>
    <property type="match status" value="1"/>
</dbReference>
<name>A0ABV5WVC5_9LACO</name>
<reference evidence="2 3" key="1">
    <citation type="submission" date="2024-09" db="EMBL/GenBank/DDBJ databases">
        <authorList>
            <person name="Sun Q."/>
            <person name="Mori K."/>
        </authorList>
    </citation>
    <scope>NUCLEOTIDE SEQUENCE [LARGE SCALE GENOMIC DNA]</scope>
    <source>
        <strain evidence="2 3">TBRC 4576</strain>
    </source>
</reference>
<proteinExistence type="predicted"/>
<dbReference type="InterPro" id="IPR038690">
    <property type="entry name" value="NusG_2_sf"/>
</dbReference>
<keyword evidence="1" id="KW-1133">Transmembrane helix</keyword>
<dbReference type="Gene3D" id="2.60.320.10">
    <property type="entry name" value="N-utilization substance G protein NusG, insert domain"/>
    <property type="match status" value="1"/>
</dbReference>
<dbReference type="EMBL" id="JBHLZY010000020">
    <property type="protein sequence ID" value="MFB9769857.1"/>
    <property type="molecule type" value="Genomic_DNA"/>
</dbReference>
<dbReference type="Proteomes" id="UP001589691">
    <property type="component" value="Unassembled WGS sequence"/>
</dbReference>
<dbReference type="RefSeq" id="WP_137641577.1">
    <property type="nucleotide sequence ID" value="NZ_BJEA01000001.1"/>
</dbReference>
<evidence type="ECO:0000313" key="2">
    <source>
        <dbReference type="EMBL" id="MFB9769857.1"/>
    </source>
</evidence>
<protein>
    <submittedName>
        <fullName evidence="2">NusG domain II-containing protein</fullName>
    </submittedName>
</protein>
<organism evidence="2 3">
    <name type="scientific">Lactiplantibacillus modestisalitolerans</name>
    <dbReference type="NCBI Taxonomy" id="1457219"/>
    <lineage>
        <taxon>Bacteria</taxon>
        <taxon>Bacillati</taxon>
        <taxon>Bacillota</taxon>
        <taxon>Bacilli</taxon>
        <taxon>Lactobacillales</taxon>
        <taxon>Lactobacillaceae</taxon>
        <taxon>Lactiplantibacillus</taxon>
    </lineage>
</organism>
<sequence>MKRLRAMVRMLKRYGNMIRPFDIIIIIALIILSFTPLAVFSYQQKQQAEHAALVAKRKAQKRRQPQYTAVVSHDGKVLKRVNITRLTTTKHYTYQDADGHSNTVTFKPKRVAITKANCGDQVCVRRGWIHKPGQTIVCLPHKVLVQIKSNTGHVKSGGNGLVTE</sequence>
<evidence type="ECO:0000313" key="3">
    <source>
        <dbReference type="Proteomes" id="UP001589691"/>
    </source>
</evidence>
<keyword evidence="3" id="KW-1185">Reference proteome</keyword>
<accession>A0ABV5WVC5</accession>
<keyword evidence="1" id="KW-0472">Membrane</keyword>
<keyword evidence="1" id="KW-0812">Transmembrane</keyword>
<feature type="transmembrane region" description="Helical" evidence="1">
    <location>
        <begin position="21"/>
        <end position="42"/>
    </location>
</feature>
<dbReference type="CDD" id="cd09911">
    <property type="entry name" value="Lin0431_like"/>
    <property type="match status" value="1"/>
</dbReference>
<comment type="caution">
    <text evidence="2">The sequence shown here is derived from an EMBL/GenBank/DDBJ whole genome shotgun (WGS) entry which is preliminary data.</text>
</comment>